<dbReference type="Gene3D" id="1.20.58.480">
    <property type="match status" value="2"/>
</dbReference>
<proteinExistence type="predicted"/>
<evidence type="ECO:0000313" key="2">
    <source>
        <dbReference type="EMBL" id="MFC7350973.1"/>
    </source>
</evidence>
<dbReference type="EMBL" id="JBHTCK010000002">
    <property type="protein sequence ID" value="MFC7350973.1"/>
    <property type="molecule type" value="Genomic_DNA"/>
</dbReference>
<protein>
    <submittedName>
        <fullName evidence="2">Tryptophan 2,3-dioxygenase family protein</fullName>
    </submittedName>
</protein>
<dbReference type="SUPFAM" id="SSF140959">
    <property type="entry name" value="Indolic compounds 2,3-dioxygenase-like"/>
    <property type="match status" value="1"/>
</dbReference>
<dbReference type="InterPro" id="IPR004981">
    <property type="entry name" value="Trp_2_3_dOase"/>
</dbReference>
<comment type="caution">
    <text evidence="2">The sequence shown here is derived from an EMBL/GenBank/DDBJ whole genome shotgun (WGS) entry which is preliminary data.</text>
</comment>
<sequence length="247" mass="27909">MLIPPDPSISGSAYARYLSTDVLLSLQRDTEGLVDPDEMVFLVVQQSSELWLKLAATDLERALRAAGEGWLPVAVRMIGRVRSHIDCLTRQLDSLDHISPWAYQQIRTQLENGSGFDSPGWRRVRSLAPQLSDLLEAELKSAGVELEEVYQGERRWELLFQFAEALVDLDVACMEWRSRHLRVVERLIGTDAVGVAGTPIDVLAKLADRRFFPRVWEVRSRLTAQAPIPRTSPDRAHRQDEKNGNTP</sequence>
<dbReference type="Proteomes" id="UP001596509">
    <property type="component" value="Unassembled WGS sequence"/>
</dbReference>
<evidence type="ECO:0000313" key="3">
    <source>
        <dbReference type="Proteomes" id="UP001596509"/>
    </source>
</evidence>
<accession>A0ABW2M8H4</accession>
<dbReference type="RefSeq" id="WP_050495680.1">
    <property type="nucleotide sequence ID" value="NZ_JBHTCK010000002.1"/>
</dbReference>
<dbReference type="InterPro" id="IPR037217">
    <property type="entry name" value="Trp/Indoleamine_2_3_dOase-like"/>
</dbReference>
<dbReference type="PANTHER" id="PTHR10138">
    <property type="entry name" value="TRYPTOPHAN 2,3-DIOXYGENASE"/>
    <property type="match status" value="1"/>
</dbReference>
<name>A0ABW2M8H4_9ACTN</name>
<dbReference type="Pfam" id="PF03301">
    <property type="entry name" value="Trp_dioxygenase"/>
    <property type="match status" value="1"/>
</dbReference>
<evidence type="ECO:0000256" key="1">
    <source>
        <dbReference type="SAM" id="MobiDB-lite"/>
    </source>
</evidence>
<feature type="compositionally biased region" description="Basic and acidic residues" evidence="1">
    <location>
        <begin position="232"/>
        <end position="247"/>
    </location>
</feature>
<dbReference type="PANTHER" id="PTHR10138:SF0">
    <property type="entry name" value="TRYPTOPHAN 2,3-DIOXYGENASE"/>
    <property type="match status" value="1"/>
</dbReference>
<feature type="region of interest" description="Disordered" evidence="1">
    <location>
        <begin position="227"/>
        <end position="247"/>
    </location>
</feature>
<keyword evidence="3" id="KW-1185">Reference proteome</keyword>
<reference evidence="3" key="1">
    <citation type="journal article" date="2019" name="Int. J. Syst. Evol. Microbiol.">
        <title>The Global Catalogue of Microorganisms (GCM) 10K type strain sequencing project: providing services to taxonomists for standard genome sequencing and annotation.</title>
        <authorList>
            <consortium name="The Broad Institute Genomics Platform"/>
            <consortium name="The Broad Institute Genome Sequencing Center for Infectious Disease"/>
            <person name="Wu L."/>
            <person name="Ma J."/>
        </authorList>
    </citation>
    <scope>NUCLEOTIDE SEQUENCE [LARGE SCALE GENOMIC DNA]</scope>
    <source>
        <strain evidence="3">ICMP 19430</strain>
    </source>
</reference>
<organism evidence="2 3">
    <name type="scientific">Streptomyces caviscabies</name>
    <dbReference type="NCBI Taxonomy" id="90079"/>
    <lineage>
        <taxon>Bacteria</taxon>
        <taxon>Bacillati</taxon>
        <taxon>Actinomycetota</taxon>
        <taxon>Actinomycetes</taxon>
        <taxon>Kitasatosporales</taxon>
        <taxon>Streptomycetaceae</taxon>
        <taxon>Streptomyces</taxon>
    </lineage>
</organism>
<gene>
    <name evidence="2" type="ORF">ACFQW9_10030</name>
</gene>